<dbReference type="STRING" id="1027249.SAMN05216179_2349"/>
<keyword evidence="4" id="KW-1185">Reference proteome</keyword>
<proteinExistence type="predicted"/>
<dbReference type="InterPro" id="IPR035940">
    <property type="entry name" value="CAP_sf"/>
</dbReference>
<dbReference type="InterPro" id="IPR014044">
    <property type="entry name" value="CAP_dom"/>
</dbReference>
<dbReference type="AlphaFoldDB" id="A0A1M7PMM8"/>
<name>A0A1M7PMM8_9BACI</name>
<dbReference type="Pfam" id="PF00188">
    <property type="entry name" value="CAP"/>
    <property type="match status" value="1"/>
</dbReference>
<evidence type="ECO:0000259" key="2">
    <source>
        <dbReference type="Pfam" id="PF14504"/>
    </source>
</evidence>
<dbReference type="SUPFAM" id="SSF55797">
    <property type="entry name" value="PR-1-like"/>
    <property type="match status" value="1"/>
</dbReference>
<evidence type="ECO:0000313" key="3">
    <source>
        <dbReference type="EMBL" id="SHN18456.1"/>
    </source>
</evidence>
<feature type="domain" description="CAP-associated" evidence="2">
    <location>
        <begin position="101"/>
        <end position="238"/>
    </location>
</feature>
<reference evidence="3 4" key="1">
    <citation type="submission" date="2016-11" db="EMBL/GenBank/DDBJ databases">
        <authorList>
            <person name="Jaros S."/>
            <person name="Januszkiewicz K."/>
            <person name="Wedrychowicz H."/>
        </authorList>
    </citation>
    <scope>NUCLEOTIDE SEQUENCE [LARGE SCALE GENOMIC DNA]</scope>
    <source>
        <strain evidence="3 4">CGMCC 1.10681</strain>
    </source>
</reference>
<sequence>MPRIRNLLFLLIIVGFIWFRYGDNYQTAGIDNVWQEMQSDFQAVKESPVVTSAVNNIRFQIERLYSMITDDQEEISAPPQVETPKLDQPDKQRFSIHNVEITDTKDEVEKLLGEAKRTSINEYGVEWHTYHEQYQNFIMVAYNSDNQVAGLFTNQDLIRSTSDIRLGSTKDEVNNQLDEPLDSIQKGFVKYRINDDSEQDTYLIDENYVTIFYDVHQNNSVAAVQIISKQLENQKEDYFAKASSDLADGLEYQLFDLTNAARTKFEQPLLDWHEESRNTAENHSKDMAVQNYFSHTNLDGQSPFDRLEEDNITFRMAGENLAAGQSSSIFAHQGLMNSKGHRENILKSEFRLMSVGVAFNEDDQPFYTETYLTK</sequence>
<dbReference type="OrthoDB" id="9783944at2"/>
<dbReference type="Proteomes" id="UP000184184">
    <property type="component" value="Unassembled WGS sequence"/>
</dbReference>
<gene>
    <name evidence="3" type="ORF">SAMN05216179_2349</name>
</gene>
<dbReference type="Pfam" id="PF14504">
    <property type="entry name" value="CAP_assoc_N"/>
    <property type="match status" value="1"/>
</dbReference>
<dbReference type="EMBL" id="FRCZ01000004">
    <property type="protein sequence ID" value="SHN18456.1"/>
    <property type="molecule type" value="Genomic_DNA"/>
</dbReference>
<dbReference type="InterPro" id="IPR029410">
    <property type="entry name" value="CAP_assoc"/>
</dbReference>
<evidence type="ECO:0000259" key="1">
    <source>
        <dbReference type="Pfam" id="PF00188"/>
    </source>
</evidence>
<organism evidence="3 4">
    <name type="scientific">Gracilibacillus kekensis</name>
    <dbReference type="NCBI Taxonomy" id="1027249"/>
    <lineage>
        <taxon>Bacteria</taxon>
        <taxon>Bacillati</taxon>
        <taxon>Bacillota</taxon>
        <taxon>Bacilli</taxon>
        <taxon>Bacillales</taxon>
        <taxon>Bacillaceae</taxon>
        <taxon>Gracilibacillus</taxon>
    </lineage>
</organism>
<evidence type="ECO:0000313" key="4">
    <source>
        <dbReference type="Proteomes" id="UP000184184"/>
    </source>
</evidence>
<accession>A0A1M7PMM8</accession>
<feature type="domain" description="SCP" evidence="1">
    <location>
        <begin position="255"/>
        <end position="365"/>
    </location>
</feature>
<dbReference type="CDD" id="cd05379">
    <property type="entry name" value="CAP_bacterial"/>
    <property type="match status" value="1"/>
</dbReference>
<dbReference type="Gene3D" id="3.40.33.10">
    <property type="entry name" value="CAP"/>
    <property type="match status" value="1"/>
</dbReference>
<dbReference type="RefSeq" id="WP_073202033.1">
    <property type="nucleotide sequence ID" value="NZ_FRCZ01000004.1"/>
</dbReference>
<dbReference type="PANTHER" id="PTHR31157:SF1">
    <property type="entry name" value="SCP DOMAIN-CONTAINING PROTEIN"/>
    <property type="match status" value="1"/>
</dbReference>
<protein>
    <submittedName>
        <fullName evidence="3">Cysteine-rich secretory protein family protein</fullName>
    </submittedName>
</protein>
<dbReference type="PANTHER" id="PTHR31157">
    <property type="entry name" value="SCP DOMAIN-CONTAINING PROTEIN"/>
    <property type="match status" value="1"/>
</dbReference>